<sequence>MKPGNRDSGSLRLDWIRRGLSEEAALLLPFLLPVMRAKGKRGIKPPTLCMWAIRGRVGSPLESCRVNPGLGPSLLTVQACLEAGFGPCGILRFHDDPEPLPIPMKKEQNDPYFMDRVLVSTSCTLYHIGHGETNLMTPACSFQATRSSFAPQPDFSSLEKLIFEELSLNPDLAGQEAPSFAPPPDFSSSGKQVFKELGLKPNLGG</sequence>
<reference evidence="2 3" key="1">
    <citation type="submission" date="2021-07" db="EMBL/GenBank/DDBJ databases">
        <title>The Aristolochia fimbriata genome: insights into angiosperm evolution, floral development and chemical biosynthesis.</title>
        <authorList>
            <person name="Jiao Y."/>
        </authorList>
    </citation>
    <scope>NUCLEOTIDE SEQUENCE [LARGE SCALE GENOMIC DNA]</scope>
    <source>
        <strain evidence="2">IBCAS-2021</strain>
        <tissue evidence="2">Leaf</tissue>
    </source>
</reference>
<accession>A0AAV7EXE5</accession>
<name>A0AAV7EXE5_ARIFI</name>
<comment type="caution">
    <text evidence="2">The sequence shown here is derived from an EMBL/GenBank/DDBJ whole genome shotgun (WGS) entry which is preliminary data.</text>
</comment>
<protein>
    <submittedName>
        <fullName evidence="2">Uncharacterized protein</fullName>
    </submittedName>
</protein>
<evidence type="ECO:0000313" key="2">
    <source>
        <dbReference type="EMBL" id="KAG9453194.1"/>
    </source>
</evidence>
<evidence type="ECO:0000313" key="3">
    <source>
        <dbReference type="Proteomes" id="UP000825729"/>
    </source>
</evidence>
<dbReference type="Proteomes" id="UP000825729">
    <property type="component" value="Unassembled WGS sequence"/>
</dbReference>
<evidence type="ECO:0000256" key="1">
    <source>
        <dbReference type="SAM" id="MobiDB-lite"/>
    </source>
</evidence>
<gene>
    <name evidence="2" type="ORF">H6P81_006098</name>
</gene>
<feature type="region of interest" description="Disordered" evidence="1">
    <location>
        <begin position="173"/>
        <end position="192"/>
    </location>
</feature>
<keyword evidence="3" id="KW-1185">Reference proteome</keyword>
<dbReference type="EMBL" id="JAINDJ010000003">
    <property type="protein sequence ID" value="KAG9453194.1"/>
    <property type="molecule type" value="Genomic_DNA"/>
</dbReference>
<dbReference type="AlphaFoldDB" id="A0AAV7EXE5"/>
<proteinExistence type="predicted"/>
<organism evidence="2 3">
    <name type="scientific">Aristolochia fimbriata</name>
    <name type="common">White veined hardy Dutchman's pipe vine</name>
    <dbReference type="NCBI Taxonomy" id="158543"/>
    <lineage>
        <taxon>Eukaryota</taxon>
        <taxon>Viridiplantae</taxon>
        <taxon>Streptophyta</taxon>
        <taxon>Embryophyta</taxon>
        <taxon>Tracheophyta</taxon>
        <taxon>Spermatophyta</taxon>
        <taxon>Magnoliopsida</taxon>
        <taxon>Magnoliidae</taxon>
        <taxon>Piperales</taxon>
        <taxon>Aristolochiaceae</taxon>
        <taxon>Aristolochia</taxon>
    </lineage>
</organism>